<dbReference type="Gene3D" id="3.90.1070.10">
    <property type="match status" value="1"/>
</dbReference>
<accession>A0A1B1TFS6</accession>
<protein>
    <submittedName>
        <fullName evidence="1">Haloacid dehalogenase-like hydrolase</fullName>
    </submittedName>
</protein>
<dbReference type="InterPro" id="IPR023214">
    <property type="entry name" value="HAD_sf"/>
</dbReference>
<name>A0A1B1TFS6_9ARCH</name>
<dbReference type="InterPro" id="IPR036412">
    <property type="entry name" value="HAD-like_sf"/>
</dbReference>
<dbReference type="NCBIfam" id="TIGR01484">
    <property type="entry name" value="HAD-SF-IIB"/>
    <property type="match status" value="1"/>
</dbReference>
<dbReference type="GO" id="GO:0016791">
    <property type="term" value="F:phosphatase activity"/>
    <property type="evidence" value="ECO:0007669"/>
    <property type="project" value="UniProtKB-ARBA"/>
</dbReference>
<dbReference type="InterPro" id="IPR006379">
    <property type="entry name" value="HAD-SF_hydro_IIB"/>
</dbReference>
<dbReference type="GO" id="GO:0000287">
    <property type="term" value="F:magnesium ion binding"/>
    <property type="evidence" value="ECO:0007669"/>
    <property type="project" value="TreeGrafter"/>
</dbReference>
<keyword evidence="1" id="KW-0378">Hydrolase</keyword>
<reference evidence="1" key="2">
    <citation type="journal article" date="2015" name="ISME J.">
        <title>A new class of marine Euryarchaeota group II from the Mediterranean deep chlorophyll maximum.</title>
        <authorList>
            <person name="Martin-Cuadrado A.B."/>
            <person name="Garcia-Heredia I."/>
            <person name="Molto A.G."/>
            <person name="Lopez-Ubeda R."/>
            <person name="Kimes N."/>
            <person name="Lopez-Garcia P."/>
            <person name="Moreira D."/>
            <person name="Rodriguez-Valera F."/>
        </authorList>
    </citation>
    <scope>NUCLEOTIDE SEQUENCE</scope>
</reference>
<dbReference type="Gene3D" id="3.40.50.1000">
    <property type="entry name" value="HAD superfamily/HAD-like"/>
    <property type="match status" value="1"/>
</dbReference>
<dbReference type="GO" id="GO:0005829">
    <property type="term" value="C:cytosol"/>
    <property type="evidence" value="ECO:0007669"/>
    <property type="project" value="TreeGrafter"/>
</dbReference>
<dbReference type="EMBL" id="KP211924">
    <property type="protein sequence ID" value="ANV81140.1"/>
    <property type="molecule type" value="Genomic_DNA"/>
</dbReference>
<dbReference type="PANTHER" id="PTHR10000:SF8">
    <property type="entry name" value="HAD SUPERFAMILY HYDROLASE-LIKE, TYPE 3"/>
    <property type="match status" value="1"/>
</dbReference>
<reference evidence="1" key="1">
    <citation type="submission" date="2014-11" db="EMBL/GenBank/DDBJ databases">
        <authorList>
            <person name="Zhu J."/>
            <person name="Qi W."/>
            <person name="Song R."/>
        </authorList>
    </citation>
    <scope>NUCLEOTIDE SEQUENCE</scope>
</reference>
<dbReference type="PANTHER" id="PTHR10000">
    <property type="entry name" value="PHOSPHOSERINE PHOSPHATASE"/>
    <property type="match status" value="1"/>
</dbReference>
<evidence type="ECO:0000313" key="1">
    <source>
        <dbReference type="EMBL" id="ANV81140.1"/>
    </source>
</evidence>
<organism evidence="1">
    <name type="scientific">uncultured Poseidoniia archaeon</name>
    <dbReference type="NCBI Taxonomy" id="1697135"/>
    <lineage>
        <taxon>Archaea</taxon>
        <taxon>Methanobacteriati</taxon>
        <taxon>Thermoplasmatota</taxon>
        <taxon>Candidatus Poseidoniia</taxon>
        <taxon>environmental samples</taxon>
    </lineage>
</organism>
<dbReference type="Pfam" id="PF08282">
    <property type="entry name" value="Hydrolase_3"/>
    <property type="match status" value="2"/>
</dbReference>
<dbReference type="AlphaFoldDB" id="A0A1B1TFS6"/>
<proteinExistence type="predicted"/>
<sequence>MEEFPRDRNWEMVVFDIDGTLMDFEGFDPKMIPLIRRLEELGVLVSLASGRTLPNITPIMQSLALSGFIVAENGGIVWDSLEGHEIKVLADGSRAREAAKWLATKIEGFDEKGIESNRWRETEWCLGPNENYEEMCKLLIDSKWSDLLVVKTGFAIHIISSSIDKSVGLKLALQQRGIDPQNVIACGDGPNDIPMFDTVGWSVSIDNRFQEVVDASDYNTENNGKKGTIEFIEKLITILE</sequence>
<dbReference type="SUPFAM" id="SSF56784">
    <property type="entry name" value="HAD-like"/>
    <property type="match status" value="1"/>
</dbReference>